<keyword evidence="5" id="KW-1185">Reference proteome</keyword>
<dbReference type="Proteomes" id="UP001152797">
    <property type="component" value="Unassembled WGS sequence"/>
</dbReference>
<keyword evidence="2" id="KW-0472">Membrane</keyword>
<name>A0A9P1FZ50_9DINO</name>
<proteinExistence type="predicted"/>
<evidence type="ECO:0000256" key="2">
    <source>
        <dbReference type="SAM" id="Phobius"/>
    </source>
</evidence>
<feature type="transmembrane region" description="Helical" evidence="2">
    <location>
        <begin position="97"/>
        <end position="117"/>
    </location>
</feature>
<keyword evidence="2" id="KW-1133">Transmembrane helix</keyword>
<keyword evidence="2" id="KW-0812">Transmembrane</keyword>
<accession>A0A9P1FZ50</accession>
<comment type="caution">
    <text evidence="3">The sequence shown here is derived from an EMBL/GenBank/DDBJ whole genome shotgun (WGS) entry which is preliminary data.</text>
</comment>
<feature type="region of interest" description="Disordered" evidence="1">
    <location>
        <begin position="240"/>
        <end position="280"/>
    </location>
</feature>
<feature type="transmembrane region" description="Helical" evidence="2">
    <location>
        <begin position="67"/>
        <end position="85"/>
    </location>
</feature>
<evidence type="ECO:0000313" key="5">
    <source>
        <dbReference type="Proteomes" id="UP001152797"/>
    </source>
</evidence>
<dbReference type="AlphaFoldDB" id="A0A9P1FZ50"/>
<feature type="transmembrane region" description="Helical" evidence="2">
    <location>
        <begin position="7"/>
        <end position="25"/>
    </location>
</feature>
<sequence length="280" mass="30577">MPSRWKRLWMFVILVMLTGLSLLSLDSVLAPSQQVARCTCTWCTCCTCCTYCTWLASRSWVKCAQTLLELLSAMFLVLLGCLRCLSSQTVAKKPRFWLMVATVPVVIPAAASAAFVGPPRDRQPLLWEPPEAAQRPRPSSNLKELKEPDEGDERLSKRVRAVAIGSAGGILLSLVVQSITPEEPEYYREPPRREYRRVLSAPPPPQPLASSFSFSSLTTGLLVGLGTGVIIGTSMTEETTQESFAQPFSKDNGDAAGSRAPHALQNGDVPIRGRNSQGVK</sequence>
<protein>
    <recommendedName>
        <fullName evidence="6">Transmembrane protein</fullName>
    </recommendedName>
</protein>
<dbReference type="EMBL" id="CAMXCT010001609">
    <property type="protein sequence ID" value="CAI3991582.1"/>
    <property type="molecule type" value="Genomic_DNA"/>
</dbReference>
<evidence type="ECO:0000256" key="1">
    <source>
        <dbReference type="SAM" id="MobiDB-lite"/>
    </source>
</evidence>
<dbReference type="EMBL" id="CAMXCT020001609">
    <property type="protein sequence ID" value="CAL1144957.1"/>
    <property type="molecule type" value="Genomic_DNA"/>
</dbReference>
<evidence type="ECO:0008006" key="6">
    <source>
        <dbReference type="Google" id="ProtNLM"/>
    </source>
</evidence>
<feature type="region of interest" description="Disordered" evidence="1">
    <location>
        <begin position="122"/>
        <end position="154"/>
    </location>
</feature>
<dbReference type="EMBL" id="CAMXCT030001609">
    <property type="protein sequence ID" value="CAL4778894.1"/>
    <property type="molecule type" value="Genomic_DNA"/>
</dbReference>
<feature type="compositionally biased region" description="Basic and acidic residues" evidence="1">
    <location>
        <begin position="143"/>
        <end position="154"/>
    </location>
</feature>
<gene>
    <name evidence="3" type="ORF">C1SCF055_LOCUS18479</name>
</gene>
<evidence type="ECO:0000313" key="3">
    <source>
        <dbReference type="EMBL" id="CAI3991582.1"/>
    </source>
</evidence>
<reference evidence="3" key="1">
    <citation type="submission" date="2022-10" db="EMBL/GenBank/DDBJ databases">
        <authorList>
            <person name="Chen Y."/>
            <person name="Dougan E. K."/>
            <person name="Chan C."/>
            <person name="Rhodes N."/>
            <person name="Thang M."/>
        </authorList>
    </citation>
    <scope>NUCLEOTIDE SEQUENCE</scope>
</reference>
<reference evidence="4" key="2">
    <citation type="submission" date="2024-04" db="EMBL/GenBank/DDBJ databases">
        <authorList>
            <person name="Chen Y."/>
            <person name="Shah S."/>
            <person name="Dougan E. K."/>
            <person name="Thang M."/>
            <person name="Chan C."/>
        </authorList>
    </citation>
    <scope>NUCLEOTIDE SEQUENCE [LARGE SCALE GENOMIC DNA]</scope>
</reference>
<organism evidence="3">
    <name type="scientific">Cladocopium goreaui</name>
    <dbReference type="NCBI Taxonomy" id="2562237"/>
    <lineage>
        <taxon>Eukaryota</taxon>
        <taxon>Sar</taxon>
        <taxon>Alveolata</taxon>
        <taxon>Dinophyceae</taxon>
        <taxon>Suessiales</taxon>
        <taxon>Symbiodiniaceae</taxon>
        <taxon>Cladocopium</taxon>
    </lineage>
</organism>
<evidence type="ECO:0000313" key="4">
    <source>
        <dbReference type="EMBL" id="CAL1144957.1"/>
    </source>
</evidence>